<feature type="region of interest" description="Disordered" evidence="1">
    <location>
        <begin position="33"/>
        <end position="60"/>
    </location>
</feature>
<dbReference type="AlphaFoldDB" id="A0A9Q8SXF6"/>
<dbReference type="KEGG" id="clup:CLUP02_10800"/>
<protein>
    <submittedName>
        <fullName evidence="2">Uncharacterized protein</fullName>
    </submittedName>
</protein>
<dbReference type="Proteomes" id="UP000830671">
    <property type="component" value="Chromosome 5"/>
</dbReference>
<dbReference type="RefSeq" id="XP_049146917.1">
    <property type="nucleotide sequence ID" value="XM_049289772.1"/>
</dbReference>
<reference evidence="2" key="1">
    <citation type="journal article" date="2021" name="Mol. Plant Microbe Interact.">
        <title>Complete Genome Sequence of the Plant-Pathogenic Fungus Colletotrichum lupini.</title>
        <authorList>
            <person name="Baroncelli R."/>
            <person name="Pensec F."/>
            <person name="Da Lio D."/>
            <person name="Boufleur T."/>
            <person name="Vicente I."/>
            <person name="Sarrocco S."/>
            <person name="Picot A."/>
            <person name="Baraldi E."/>
            <person name="Sukno S."/>
            <person name="Thon M."/>
            <person name="Le Floch G."/>
        </authorList>
    </citation>
    <scope>NUCLEOTIDE SEQUENCE</scope>
    <source>
        <strain evidence="2">IMI 504893</strain>
    </source>
</reference>
<name>A0A9Q8SXF6_9PEZI</name>
<evidence type="ECO:0000313" key="3">
    <source>
        <dbReference type="Proteomes" id="UP000830671"/>
    </source>
</evidence>
<sequence length="166" mass="17940">MAPMSGFRSRRPVRYPTTGLFSVQEHPEHLRPLQTSSLQQRKVPVGQGEELTTSPSDVNAPKHPTSMYLYSQYTRHLTSSVPLSLMKIIVSPNLYPPVSPSFLPVLTVLAGLALYDCSPTADLLLGPQPTVGGLSSSCSRSFGGFHHESLSRLLPTTPLAAALSLD</sequence>
<gene>
    <name evidence="2" type="ORF">CLUP02_10800</name>
</gene>
<accession>A0A9Q8SXF6</accession>
<proteinExistence type="predicted"/>
<evidence type="ECO:0000313" key="2">
    <source>
        <dbReference type="EMBL" id="UQC85303.1"/>
    </source>
</evidence>
<organism evidence="2 3">
    <name type="scientific">Colletotrichum lupini</name>
    <dbReference type="NCBI Taxonomy" id="145971"/>
    <lineage>
        <taxon>Eukaryota</taxon>
        <taxon>Fungi</taxon>
        <taxon>Dikarya</taxon>
        <taxon>Ascomycota</taxon>
        <taxon>Pezizomycotina</taxon>
        <taxon>Sordariomycetes</taxon>
        <taxon>Hypocreomycetidae</taxon>
        <taxon>Glomerellales</taxon>
        <taxon>Glomerellaceae</taxon>
        <taxon>Colletotrichum</taxon>
        <taxon>Colletotrichum acutatum species complex</taxon>
    </lineage>
</organism>
<keyword evidence="3" id="KW-1185">Reference proteome</keyword>
<dbReference type="GeneID" id="73344782"/>
<evidence type="ECO:0000256" key="1">
    <source>
        <dbReference type="SAM" id="MobiDB-lite"/>
    </source>
</evidence>
<dbReference type="EMBL" id="CP019477">
    <property type="protein sequence ID" value="UQC85303.1"/>
    <property type="molecule type" value="Genomic_DNA"/>
</dbReference>